<proteinExistence type="predicted"/>
<evidence type="ECO:0000313" key="2">
    <source>
        <dbReference type="Proteomes" id="UP001374535"/>
    </source>
</evidence>
<gene>
    <name evidence="1" type="ORF">V8G54_029754</name>
</gene>
<dbReference type="AlphaFoldDB" id="A0AAQ3RM44"/>
<dbReference type="Proteomes" id="UP001374535">
    <property type="component" value="Chromosome 9"/>
</dbReference>
<organism evidence="1 2">
    <name type="scientific">Vigna mungo</name>
    <name type="common">Black gram</name>
    <name type="synonym">Phaseolus mungo</name>
    <dbReference type="NCBI Taxonomy" id="3915"/>
    <lineage>
        <taxon>Eukaryota</taxon>
        <taxon>Viridiplantae</taxon>
        <taxon>Streptophyta</taxon>
        <taxon>Embryophyta</taxon>
        <taxon>Tracheophyta</taxon>
        <taxon>Spermatophyta</taxon>
        <taxon>Magnoliopsida</taxon>
        <taxon>eudicotyledons</taxon>
        <taxon>Gunneridae</taxon>
        <taxon>Pentapetalae</taxon>
        <taxon>rosids</taxon>
        <taxon>fabids</taxon>
        <taxon>Fabales</taxon>
        <taxon>Fabaceae</taxon>
        <taxon>Papilionoideae</taxon>
        <taxon>50 kb inversion clade</taxon>
        <taxon>NPAAA clade</taxon>
        <taxon>indigoferoid/millettioid clade</taxon>
        <taxon>Phaseoleae</taxon>
        <taxon>Vigna</taxon>
    </lineage>
</organism>
<keyword evidence="2" id="KW-1185">Reference proteome</keyword>
<dbReference type="EMBL" id="CP144692">
    <property type="protein sequence ID" value="WVY97603.1"/>
    <property type="molecule type" value="Genomic_DNA"/>
</dbReference>
<name>A0AAQ3RM44_VIGMU</name>
<protein>
    <submittedName>
        <fullName evidence="1">Uncharacterized protein</fullName>
    </submittedName>
</protein>
<sequence length="137" mass="15186">MNEVKEEVCLEVVMIVEEMQEPLGEQDVLSAVVALAKNGQKWAEIDDSLQEQQMKPALKIGYGVSSQESVFEIHLLDPVPHHAQAIMEQAEYLVVVLVVLTADCSAKPLAGLLEPRNKQNLSSKILSRDGSDHIKRK</sequence>
<reference evidence="1 2" key="1">
    <citation type="journal article" date="2023" name="Life. Sci Alliance">
        <title>Evolutionary insights into 3D genome organization and epigenetic landscape of Vigna mungo.</title>
        <authorList>
            <person name="Junaid A."/>
            <person name="Singh B."/>
            <person name="Bhatia S."/>
        </authorList>
    </citation>
    <scope>NUCLEOTIDE SEQUENCE [LARGE SCALE GENOMIC DNA]</scope>
    <source>
        <strain evidence="1">Urdbean</strain>
    </source>
</reference>
<accession>A0AAQ3RM44</accession>
<evidence type="ECO:0000313" key="1">
    <source>
        <dbReference type="EMBL" id="WVY97603.1"/>
    </source>
</evidence>